<dbReference type="AlphaFoldDB" id="A0A955I8Z0"/>
<accession>A0A955I8Z0</accession>
<dbReference type="Proteomes" id="UP000775877">
    <property type="component" value="Unassembled WGS sequence"/>
</dbReference>
<dbReference type="SUPFAM" id="SSF52540">
    <property type="entry name" value="P-loop containing nucleoside triphosphate hydrolases"/>
    <property type="match status" value="1"/>
</dbReference>
<dbReference type="GO" id="GO:0001517">
    <property type="term" value="F:N-acetylglucosamine 6-O-sulfotransferase activity"/>
    <property type="evidence" value="ECO:0007669"/>
    <property type="project" value="TreeGrafter"/>
</dbReference>
<proteinExistence type="predicted"/>
<dbReference type="GO" id="GO:0006790">
    <property type="term" value="P:sulfur compound metabolic process"/>
    <property type="evidence" value="ECO:0007669"/>
    <property type="project" value="TreeGrafter"/>
</dbReference>
<name>A0A955I8Z0_9BACT</name>
<dbReference type="Pfam" id="PF00685">
    <property type="entry name" value="Sulfotransfer_1"/>
    <property type="match status" value="1"/>
</dbReference>
<reference evidence="2" key="2">
    <citation type="journal article" date="2021" name="Microbiome">
        <title>Successional dynamics and alternative stable states in a saline activated sludge microbial community over 9 years.</title>
        <authorList>
            <person name="Wang Y."/>
            <person name="Ye J."/>
            <person name="Ju F."/>
            <person name="Liu L."/>
            <person name="Boyd J.A."/>
            <person name="Deng Y."/>
            <person name="Parks D.H."/>
            <person name="Jiang X."/>
            <person name="Yin X."/>
            <person name="Woodcroft B.J."/>
            <person name="Tyson G.W."/>
            <person name="Hugenholtz P."/>
            <person name="Polz M.F."/>
            <person name="Zhang T."/>
        </authorList>
    </citation>
    <scope>NUCLEOTIDE SEQUENCE</scope>
    <source>
        <strain evidence="2">HKST-UBA13</strain>
    </source>
</reference>
<dbReference type="PANTHER" id="PTHR10704:SF44">
    <property type="entry name" value="LD35051P-RELATED"/>
    <property type="match status" value="1"/>
</dbReference>
<reference evidence="2" key="1">
    <citation type="submission" date="2020-04" db="EMBL/GenBank/DDBJ databases">
        <authorList>
            <person name="Zhang T."/>
        </authorList>
    </citation>
    <scope>NUCLEOTIDE SEQUENCE</scope>
    <source>
        <strain evidence="2">HKST-UBA13</strain>
    </source>
</reference>
<sequence length="302" mass="35444">MKDLLRIILQRVALVTPKLKSKPILVTGIHRSGTTFVGTVLAQSRAVGYVYEPLNPEFGYLIEGNKCKVCNLELNKWFISPSKENQKFLLKHLKHLINAKTLLGKIPVFKSPFGFFLTEMFVEEYQAQIIMMIRNPLGFVSSIKRKNWEFDFNNFKTQPELLDLLPQDYRALIEKYADNPPDIIDQGILLWNIFYRKVFKFQKEYPDWIYLKQEDVSTDSTKVFEALFDNLGLDLTQEINQYILENTDSKNPIEEESKIIHSLKRNSKELVHLWKERLTDDEVERILKGTKNIGKLFYPDLY</sequence>
<organism evidence="2 3">
    <name type="scientific">Candidatus Dojkabacteria bacterium</name>
    <dbReference type="NCBI Taxonomy" id="2099670"/>
    <lineage>
        <taxon>Bacteria</taxon>
        <taxon>Candidatus Dojkabacteria</taxon>
    </lineage>
</organism>
<dbReference type="InterPro" id="IPR051135">
    <property type="entry name" value="Gal/GlcNAc/GalNAc_ST"/>
</dbReference>
<dbReference type="InterPro" id="IPR000863">
    <property type="entry name" value="Sulfotransferase_dom"/>
</dbReference>
<evidence type="ECO:0000313" key="3">
    <source>
        <dbReference type="Proteomes" id="UP000775877"/>
    </source>
</evidence>
<dbReference type="InterPro" id="IPR027417">
    <property type="entry name" value="P-loop_NTPase"/>
</dbReference>
<dbReference type="GO" id="GO:0006044">
    <property type="term" value="P:N-acetylglucosamine metabolic process"/>
    <property type="evidence" value="ECO:0007669"/>
    <property type="project" value="TreeGrafter"/>
</dbReference>
<dbReference type="PANTHER" id="PTHR10704">
    <property type="entry name" value="CARBOHYDRATE SULFOTRANSFERASE"/>
    <property type="match status" value="1"/>
</dbReference>
<dbReference type="EMBL" id="JAGQLJ010000045">
    <property type="protein sequence ID" value="MCA9381075.1"/>
    <property type="molecule type" value="Genomic_DNA"/>
</dbReference>
<gene>
    <name evidence="2" type="ORF">KC678_02325</name>
</gene>
<protein>
    <submittedName>
        <fullName evidence="2">Sulfotransferase domain-containing protein</fullName>
    </submittedName>
</protein>
<comment type="caution">
    <text evidence="2">The sequence shown here is derived from an EMBL/GenBank/DDBJ whole genome shotgun (WGS) entry which is preliminary data.</text>
</comment>
<evidence type="ECO:0000259" key="1">
    <source>
        <dbReference type="Pfam" id="PF00685"/>
    </source>
</evidence>
<feature type="domain" description="Sulfotransferase" evidence="1">
    <location>
        <begin position="23"/>
        <end position="288"/>
    </location>
</feature>
<dbReference type="Gene3D" id="3.40.50.300">
    <property type="entry name" value="P-loop containing nucleotide triphosphate hydrolases"/>
    <property type="match status" value="1"/>
</dbReference>
<evidence type="ECO:0000313" key="2">
    <source>
        <dbReference type="EMBL" id="MCA9381075.1"/>
    </source>
</evidence>